<dbReference type="Proteomes" id="UP000255233">
    <property type="component" value="Unassembled WGS sequence"/>
</dbReference>
<dbReference type="PANTHER" id="PTHR41368:SF1">
    <property type="entry name" value="PROTEIN YGHO"/>
    <property type="match status" value="1"/>
</dbReference>
<dbReference type="OrthoDB" id="9806005at2"/>
<protein>
    <recommendedName>
        <fullName evidence="3">N-acetyltransferase domain-containing protein</fullName>
    </recommendedName>
</protein>
<sequence>MGKYRLREVKTAAEAKEFIRMAVRIYDGDPMWVQPLDPDIENIFDPRKNPLFQDGEAIRWTLHDDSGRTVGRIAAFYNRELSANEPQPTGGCGFFECIDDQSAADALFDAARGWLAARGLEAMDGSINFGDRMQWWGVLVEGFTLPLYGMNYNPPYYGRLFETYGFRNYFSQHTYLRKMILHAMPEALYQKAERLFANPDYRFEHVDMSDKKKVARDLMAVYNSGWATFSGVKPMEFEHALQMVNTLAPVVDPEVLYFAFHKEQAIGFFVMIPDLNLLIRDFRGRFDLWHKLKLLWRLKVRKQSDRLFGLVFGVAAEFQGRGVEAGMIRRFEQYVERHPGRYNSLEIAWIGDFNPLMMRVAESYVRAEKYKRHVTYRYLFDRDKPFERAPKLGRAKKPTDE</sequence>
<accession>A0A379MN34</accession>
<dbReference type="SUPFAM" id="SSF55729">
    <property type="entry name" value="Acyl-CoA N-acyltransferases (Nat)"/>
    <property type="match status" value="1"/>
</dbReference>
<dbReference type="Gene3D" id="3.40.630.30">
    <property type="match status" value="1"/>
</dbReference>
<organism evidence="1 2">
    <name type="scientific">Rikenella microfusus</name>
    <dbReference type="NCBI Taxonomy" id="28139"/>
    <lineage>
        <taxon>Bacteria</taxon>
        <taxon>Pseudomonadati</taxon>
        <taxon>Bacteroidota</taxon>
        <taxon>Bacteroidia</taxon>
        <taxon>Bacteroidales</taxon>
        <taxon>Rikenellaceae</taxon>
        <taxon>Rikenella</taxon>
    </lineage>
</organism>
<gene>
    <name evidence="1" type="ORF">NCTC11190_00226</name>
</gene>
<evidence type="ECO:0000313" key="1">
    <source>
        <dbReference type="EMBL" id="SUE33031.1"/>
    </source>
</evidence>
<dbReference type="RefSeq" id="WP_027290934.1">
    <property type="nucleotide sequence ID" value="NZ_UGVL01000001.1"/>
</dbReference>
<reference evidence="1 2" key="1">
    <citation type="submission" date="2018-06" db="EMBL/GenBank/DDBJ databases">
        <authorList>
            <consortium name="Pathogen Informatics"/>
            <person name="Doyle S."/>
        </authorList>
    </citation>
    <scope>NUCLEOTIDE SEQUENCE [LARGE SCALE GENOMIC DNA]</scope>
    <source>
        <strain evidence="1 2">NCTC11190</strain>
    </source>
</reference>
<dbReference type="PANTHER" id="PTHR41368">
    <property type="entry name" value="PROTEIN YGHO"/>
    <property type="match status" value="1"/>
</dbReference>
<dbReference type="EMBL" id="UGVL01000001">
    <property type="protein sequence ID" value="SUE33031.1"/>
    <property type="molecule type" value="Genomic_DNA"/>
</dbReference>
<evidence type="ECO:0000313" key="2">
    <source>
        <dbReference type="Proteomes" id="UP000255233"/>
    </source>
</evidence>
<dbReference type="STRING" id="880526.GCA_000427365_01216"/>
<keyword evidence="2" id="KW-1185">Reference proteome</keyword>
<evidence type="ECO:0008006" key="3">
    <source>
        <dbReference type="Google" id="ProtNLM"/>
    </source>
</evidence>
<name>A0A379MN34_9BACT</name>
<dbReference type="InterPro" id="IPR016181">
    <property type="entry name" value="Acyl_CoA_acyltransferase"/>
</dbReference>
<proteinExistence type="predicted"/>
<dbReference type="AlphaFoldDB" id="A0A379MN34"/>
<dbReference type="InterPro" id="IPR039968">
    <property type="entry name" value="BcerS-like"/>
</dbReference>